<sequence>MTLTNSEILKFTFSGHDSFQCRQLWLKKGYDFVQEEQSFNNEDAVVKLGVGKNMVSAIRYWMKAFNIIDNKDKLTKFGIKIFDTENGYDPFLEDEASLWLLHYQLVKTGLASIYTIIFNEFRKEKLFFTKETFLNYLKRFQEVHPELSFNENTVAKDFTVFLNMYKNDEDNNDVEDSFSGILSEIGLLKTVYSTIEDEKGKKIKIEQFQIENNERDGLPDDVVLFSILDNPIFGNSISLNSLEFDTNSPGSIFALNRSGLVNKISDIVSDNKNITFTDHAGIKELQFKNKPDAYSVLDKYYGK</sequence>
<dbReference type="Pfam" id="PF13182">
    <property type="entry name" value="DUF4007"/>
    <property type="match status" value="1"/>
</dbReference>
<comment type="caution">
    <text evidence="2">The sequence shown here is derived from an EMBL/GenBank/DDBJ whole genome shotgun (WGS) entry which is preliminary data.</text>
</comment>
<proteinExistence type="predicted"/>
<gene>
    <name evidence="2" type="ORF">CMU51_04455</name>
</gene>
<evidence type="ECO:0000313" key="2">
    <source>
        <dbReference type="EMBL" id="MDV3663306.1"/>
    </source>
</evidence>
<evidence type="ECO:0000313" key="3">
    <source>
        <dbReference type="Proteomes" id="UP001189000"/>
    </source>
</evidence>
<dbReference type="InterPro" id="IPR025248">
    <property type="entry name" value="DUF4007"/>
</dbReference>
<organism evidence="2 3">
    <name type="scientific">Elizabethkingia anophelis</name>
    <dbReference type="NCBI Taxonomy" id="1117645"/>
    <lineage>
        <taxon>Bacteria</taxon>
        <taxon>Pseudomonadati</taxon>
        <taxon>Bacteroidota</taxon>
        <taxon>Flavobacteriia</taxon>
        <taxon>Flavobacteriales</taxon>
        <taxon>Weeksellaceae</taxon>
        <taxon>Elizabethkingia</taxon>
    </lineage>
</organism>
<evidence type="ECO:0000259" key="1">
    <source>
        <dbReference type="Pfam" id="PF13182"/>
    </source>
</evidence>
<name>A0AAE4NYY9_9FLAO</name>
<dbReference type="AlphaFoldDB" id="A0AAE4NYY9"/>
<accession>A0AAE4NYY9</accession>
<dbReference type="EMBL" id="NWGY01000005">
    <property type="protein sequence ID" value="MDV3663306.1"/>
    <property type="molecule type" value="Genomic_DNA"/>
</dbReference>
<feature type="domain" description="DUF4007" evidence="1">
    <location>
        <begin position="13"/>
        <end position="301"/>
    </location>
</feature>
<dbReference type="Proteomes" id="UP001189000">
    <property type="component" value="Unassembled WGS sequence"/>
</dbReference>
<protein>
    <recommendedName>
        <fullName evidence="1">DUF4007 domain-containing protein</fullName>
    </recommendedName>
</protein>
<reference evidence="2" key="1">
    <citation type="submission" date="2023-02" db="EMBL/GenBank/DDBJ databases">
        <title>Elizabethkingia anophelis draft genomes.</title>
        <authorList>
            <person name="Nicholson A.C."/>
            <person name="Whitney A.M."/>
            <person name="Humrighouse B.W."/>
            <person name="Villarma A."/>
            <person name="Bell M."/>
            <person name="Mcquiston J."/>
        </authorList>
    </citation>
    <scope>NUCLEOTIDE SEQUENCE</scope>
    <source>
        <strain evidence="2">B4955</strain>
    </source>
</reference>